<sequence length="78" mass="8428">MRKTLTAVLTGLFGIALFAGLPANHTEARAMTFDPNACLDLSEVMQCKNHVLWKHVPVAGPYPKGTCRPYVAVKAGKC</sequence>
<feature type="signal peptide" evidence="1">
    <location>
        <begin position="1"/>
        <end position="19"/>
    </location>
</feature>
<protein>
    <submittedName>
        <fullName evidence="2">Uncharacterized protein</fullName>
    </submittedName>
</protein>
<gene>
    <name evidence="2" type="ORF">NX801_09260</name>
</gene>
<dbReference type="Proteomes" id="UP001431313">
    <property type="component" value="Unassembled WGS sequence"/>
</dbReference>
<dbReference type="RefSeq" id="WP_258786787.1">
    <property type="nucleotide sequence ID" value="NZ_JANUGQ010000006.1"/>
</dbReference>
<proteinExistence type="predicted"/>
<dbReference type="EMBL" id="JANUGQ010000006">
    <property type="protein sequence ID" value="MCS0635851.1"/>
    <property type="molecule type" value="Genomic_DNA"/>
</dbReference>
<evidence type="ECO:0000313" key="2">
    <source>
        <dbReference type="EMBL" id="MCS0635851.1"/>
    </source>
</evidence>
<evidence type="ECO:0000256" key="1">
    <source>
        <dbReference type="SAM" id="SignalP"/>
    </source>
</evidence>
<keyword evidence="1" id="KW-0732">Signal</keyword>
<accession>A0ABT2CGL7</accession>
<name>A0ABT2CGL7_9ACTN</name>
<evidence type="ECO:0000313" key="3">
    <source>
        <dbReference type="Proteomes" id="UP001431313"/>
    </source>
</evidence>
<keyword evidence="3" id="KW-1185">Reference proteome</keyword>
<reference evidence="2" key="1">
    <citation type="submission" date="2022-08" db="EMBL/GenBank/DDBJ databases">
        <authorList>
            <person name="Somphong A."/>
            <person name="Phongsopitanun W."/>
        </authorList>
    </citation>
    <scope>NUCLEOTIDE SEQUENCE</scope>
    <source>
        <strain evidence="2">LP05-1</strain>
    </source>
</reference>
<feature type="chain" id="PRO_5046742020" evidence="1">
    <location>
        <begin position="20"/>
        <end position="78"/>
    </location>
</feature>
<comment type="caution">
    <text evidence="2">The sequence shown here is derived from an EMBL/GenBank/DDBJ whole genome shotgun (WGS) entry which is preliminary data.</text>
</comment>
<organism evidence="2 3">
    <name type="scientific">Streptomyces pyxinae</name>
    <dbReference type="NCBI Taxonomy" id="2970734"/>
    <lineage>
        <taxon>Bacteria</taxon>
        <taxon>Bacillati</taxon>
        <taxon>Actinomycetota</taxon>
        <taxon>Actinomycetes</taxon>
        <taxon>Kitasatosporales</taxon>
        <taxon>Streptomycetaceae</taxon>
        <taxon>Streptomyces</taxon>
    </lineage>
</organism>